<protein>
    <submittedName>
        <fullName evidence="4">SDR family NAD(P)-dependent oxidoreductase</fullName>
    </submittedName>
</protein>
<dbReference type="Pfam" id="PF00106">
    <property type="entry name" value="adh_short"/>
    <property type="match status" value="1"/>
</dbReference>
<comment type="similarity">
    <text evidence="1">Belongs to the short-chain dehydrogenases/reductases (SDR) family.</text>
</comment>
<sequence length="256" mass="28279">MELQGNTVLVTGGASGIGRSIVQELLARDNTVIVCGRDPRKLEALRQEQPRVKTIVADLSTTAEVERLAGRVLKEFPALNGVIHSAAVQHNNLMTDDDYEPQRIDEEVRINLVAPMLLTKLLLPALRRRDTAFLVNITSGLAMVPKTRSAVYCGTKGGLRIFSQSLRHQLRGTPVRVIELLPPVVDTPMTHGRAEELKISPEQVARELMRGLARDKEEIRVGKVKLLAWLQRLAPGTASRMMSRLALIPLLLTISP</sequence>
<dbReference type="PANTHER" id="PTHR44196:SF1">
    <property type="entry name" value="DEHYDROGENASE_REDUCTASE SDR FAMILY MEMBER 7B"/>
    <property type="match status" value="1"/>
</dbReference>
<evidence type="ECO:0000313" key="4">
    <source>
        <dbReference type="EMBL" id="MCY1079278.1"/>
    </source>
</evidence>
<keyword evidence="2" id="KW-0560">Oxidoreductase</keyword>
<dbReference type="Proteomes" id="UP001207654">
    <property type="component" value="Unassembled WGS sequence"/>
</dbReference>
<dbReference type="InterPro" id="IPR057326">
    <property type="entry name" value="KR_dom"/>
</dbReference>
<dbReference type="InterPro" id="IPR002347">
    <property type="entry name" value="SDR_fam"/>
</dbReference>
<evidence type="ECO:0000259" key="3">
    <source>
        <dbReference type="SMART" id="SM00822"/>
    </source>
</evidence>
<dbReference type="PROSITE" id="PS00061">
    <property type="entry name" value="ADH_SHORT"/>
    <property type="match status" value="1"/>
</dbReference>
<comment type="caution">
    <text evidence="4">The sequence shown here is derived from an EMBL/GenBank/DDBJ whole genome shotgun (WGS) entry which is preliminary data.</text>
</comment>
<dbReference type="InterPro" id="IPR036291">
    <property type="entry name" value="NAD(P)-bd_dom_sf"/>
</dbReference>
<keyword evidence="5" id="KW-1185">Reference proteome</keyword>
<dbReference type="InterPro" id="IPR020904">
    <property type="entry name" value="Sc_DH/Rdtase_CS"/>
</dbReference>
<evidence type="ECO:0000313" key="5">
    <source>
        <dbReference type="Proteomes" id="UP001207654"/>
    </source>
</evidence>
<accession>A0ABT4AC77</accession>
<dbReference type="SUPFAM" id="SSF51735">
    <property type="entry name" value="NAD(P)-binding Rossmann-fold domains"/>
    <property type="match status" value="1"/>
</dbReference>
<evidence type="ECO:0000256" key="1">
    <source>
        <dbReference type="ARBA" id="ARBA00006484"/>
    </source>
</evidence>
<dbReference type="EMBL" id="JAPNKA010000001">
    <property type="protein sequence ID" value="MCY1079278.1"/>
    <property type="molecule type" value="Genomic_DNA"/>
</dbReference>
<name>A0ABT4AC77_9BACT</name>
<dbReference type="PRINTS" id="PR00081">
    <property type="entry name" value="GDHRDH"/>
</dbReference>
<dbReference type="SMART" id="SM00822">
    <property type="entry name" value="PKS_KR"/>
    <property type="match status" value="1"/>
</dbReference>
<reference evidence="4 5" key="1">
    <citation type="submission" date="2022-11" db="EMBL/GenBank/DDBJ databases">
        <title>Minimal conservation of predation-associated metabolite biosynthetic gene clusters underscores biosynthetic potential of Myxococcota including descriptions for ten novel species: Archangium lansinium sp. nov., Myxococcus landrumus sp. nov., Nannocystis bai.</title>
        <authorList>
            <person name="Ahearne A."/>
            <person name="Stevens C."/>
            <person name="Phillips K."/>
        </authorList>
    </citation>
    <scope>NUCLEOTIDE SEQUENCE [LARGE SCALE GENOMIC DNA]</scope>
    <source>
        <strain evidence="4 5">MIWBW</strain>
    </source>
</reference>
<dbReference type="RefSeq" id="WP_267538008.1">
    <property type="nucleotide sequence ID" value="NZ_JAPNKA010000001.1"/>
</dbReference>
<proteinExistence type="inferred from homology"/>
<feature type="domain" description="Ketoreductase" evidence="3">
    <location>
        <begin position="6"/>
        <end position="187"/>
    </location>
</feature>
<organism evidence="4 5">
    <name type="scientific">Archangium lansingense</name>
    <dbReference type="NCBI Taxonomy" id="2995310"/>
    <lineage>
        <taxon>Bacteria</taxon>
        <taxon>Pseudomonadati</taxon>
        <taxon>Myxococcota</taxon>
        <taxon>Myxococcia</taxon>
        <taxon>Myxococcales</taxon>
        <taxon>Cystobacterineae</taxon>
        <taxon>Archangiaceae</taxon>
        <taxon>Archangium</taxon>
    </lineage>
</organism>
<gene>
    <name evidence="4" type="ORF">OV287_32945</name>
</gene>
<dbReference type="PANTHER" id="PTHR44196">
    <property type="entry name" value="DEHYDROGENASE/REDUCTASE SDR FAMILY MEMBER 7B"/>
    <property type="match status" value="1"/>
</dbReference>
<evidence type="ECO:0000256" key="2">
    <source>
        <dbReference type="ARBA" id="ARBA00023002"/>
    </source>
</evidence>
<dbReference type="Gene3D" id="3.40.50.720">
    <property type="entry name" value="NAD(P)-binding Rossmann-like Domain"/>
    <property type="match status" value="1"/>
</dbReference>